<protein>
    <submittedName>
        <fullName evidence="2">Uncharacterized protein</fullName>
    </submittedName>
</protein>
<gene>
    <name evidence="2" type="ORF">PMACD_LOCUS3250</name>
</gene>
<sequence>MSYIQRLDTKKDRKYALMNIRIPSQADDAGPRGSPRHSTQGTLGFDTGLNKDLRFREAFPSTKPPASLHSTLSSALLQHNTLTEEDHCTPDLRTSEQSQHKPIQVTHSSMFVPQITPIPRQYLRKPKGTPPSIHPVF</sequence>
<proteinExistence type="predicted"/>
<organism evidence="2 3">
    <name type="scientific">Pieris macdunnoughi</name>
    <dbReference type="NCBI Taxonomy" id="345717"/>
    <lineage>
        <taxon>Eukaryota</taxon>
        <taxon>Metazoa</taxon>
        <taxon>Ecdysozoa</taxon>
        <taxon>Arthropoda</taxon>
        <taxon>Hexapoda</taxon>
        <taxon>Insecta</taxon>
        <taxon>Pterygota</taxon>
        <taxon>Neoptera</taxon>
        <taxon>Endopterygota</taxon>
        <taxon>Lepidoptera</taxon>
        <taxon>Glossata</taxon>
        <taxon>Ditrysia</taxon>
        <taxon>Papilionoidea</taxon>
        <taxon>Pieridae</taxon>
        <taxon>Pierinae</taxon>
        <taxon>Pieris</taxon>
    </lineage>
</organism>
<dbReference type="EMBL" id="CAJOBZ010000005">
    <property type="protein sequence ID" value="CAF4797585.1"/>
    <property type="molecule type" value="Genomic_DNA"/>
</dbReference>
<comment type="caution">
    <text evidence="2">The sequence shown here is derived from an EMBL/GenBank/DDBJ whole genome shotgun (WGS) entry which is preliminary data.</text>
</comment>
<reference evidence="2" key="1">
    <citation type="submission" date="2021-02" db="EMBL/GenBank/DDBJ databases">
        <authorList>
            <person name="Steward A R."/>
        </authorList>
    </citation>
    <scope>NUCLEOTIDE SEQUENCE</scope>
</reference>
<dbReference type="Proteomes" id="UP000663880">
    <property type="component" value="Unassembled WGS sequence"/>
</dbReference>
<accession>A0A821P6C4</accession>
<evidence type="ECO:0000313" key="2">
    <source>
        <dbReference type="EMBL" id="CAF4797585.1"/>
    </source>
</evidence>
<evidence type="ECO:0000313" key="3">
    <source>
        <dbReference type="Proteomes" id="UP000663880"/>
    </source>
</evidence>
<keyword evidence="3" id="KW-1185">Reference proteome</keyword>
<evidence type="ECO:0000256" key="1">
    <source>
        <dbReference type="SAM" id="MobiDB-lite"/>
    </source>
</evidence>
<name>A0A821P6C4_9NEOP</name>
<feature type="region of interest" description="Disordered" evidence="1">
    <location>
        <begin position="21"/>
        <end position="47"/>
    </location>
</feature>
<dbReference type="AlphaFoldDB" id="A0A821P6C4"/>